<dbReference type="Pfam" id="PF00266">
    <property type="entry name" value="Aminotran_5"/>
    <property type="match status" value="1"/>
</dbReference>
<evidence type="ECO:0000256" key="8">
    <source>
        <dbReference type="RuleBase" id="RU004506"/>
    </source>
</evidence>
<evidence type="ECO:0000256" key="6">
    <source>
        <dbReference type="ARBA" id="ARBA00050776"/>
    </source>
</evidence>
<dbReference type="InterPro" id="IPR010970">
    <property type="entry name" value="Cys_dSase_SufS"/>
</dbReference>
<dbReference type="PANTHER" id="PTHR43586">
    <property type="entry name" value="CYSTEINE DESULFURASE"/>
    <property type="match status" value="1"/>
</dbReference>
<keyword evidence="5 8" id="KW-0663">Pyridoxal phosphate</keyword>
<comment type="function">
    <text evidence="8">Catalyzes the removal of elemental sulfur and selenium atoms from L-cysteine, L-cystine, L-selenocysteine, and L-selenocystine to produce L-alanine.</text>
</comment>
<evidence type="ECO:0000256" key="3">
    <source>
        <dbReference type="ARBA" id="ARBA00012239"/>
    </source>
</evidence>
<gene>
    <name evidence="11" type="ORF">ACFPMG_19500</name>
</gene>
<name>A0ABW0G9F9_9PROT</name>
<evidence type="ECO:0000256" key="4">
    <source>
        <dbReference type="ARBA" id="ARBA00022679"/>
    </source>
</evidence>
<keyword evidence="12" id="KW-1185">Reference proteome</keyword>
<feature type="compositionally biased region" description="Low complexity" evidence="9">
    <location>
        <begin position="64"/>
        <end position="74"/>
    </location>
</feature>
<dbReference type="PROSITE" id="PS00595">
    <property type="entry name" value="AA_TRANSFER_CLASS_5"/>
    <property type="match status" value="1"/>
</dbReference>
<dbReference type="InterPro" id="IPR015421">
    <property type="entry name" value="PyrdxlP-dep_Trfase_major"/>
</dbReference>
<feature type="region of interest" description="Disordered" evidence="9">
    <location>
        <begin position="1"/>
        <end position="32"/>
    </location>
</feature>
<dbReference type="Gene3D" id="3.90.1150.10">
    <property type="entry name" value="Aspartate Aminotransferase, domain 1"/>
    <property type="match status" value="1"/>
</dbReference>
<evidence type="ECO:0000313" key="11">
    <source>
        <dbReference type="EMBL" id="MFC5357201.1"/>
    </source>
</evidence>
<dbReference type="CDD" id="cd06453">
    <property type="entry name" value="SufS_like"/>
    <property type="match status" value="1"/>
</dbReference>
<dbReference type="Gene3D" id="3.40.640.10">
    <property type="entry name" value="Type I PLP-dependent aspartate aminotransferase-like (Major domain)"/>
    <property type="match status" value="1"/>
</dbReference>
<feature type="compositionally biased region" description="Low complexity" evidence="9">
    <location>
        <begin position="170"/>
        <end position="185"/>
    </location>
</feature>
<feature type="compositionally biased region" description="Pro residues" evidence="9">
    <location>
        <begin position="75"/>
        <end position="102"/>
    </location>
</feature>
<dbReference type="InterPro" id="IPR015422">
    <property type="entry name" value="PyrdxlP-dep_Trfase_small"/>
</dbReference>
<feature type="region of interest" description="Disordered" evidence="9">
    <location>
        <begin position="54"/>
        <end position="107"/>
    </location>
</feature>
<dbReference type="EC" id="2.8.1.7" evidence="3 8"/>
<evidence type="ECO:0000256" key="1">
    <source>
        <dbReference type="ARBA" id="ARBA00001933"/>
    </source>
</evidence>
<evidence type="ECO:0000256" key="9">
    <source>
        <dbReference type="SAM" id="MobiDB-lite"/>
    </source>
</evidence>
<keyword evidence="4 8" id="KW-0808">Transferase</keyword>
<feature type="compositionally biased region" description="Low complexity" evidence="9">
    <location>
        <begin position="1"/>
        <end position="16"/>
    </location>
</feature>
<organism evidence="11 12">
    <name type="scientific">Azospirillum himalayense</name>
    <dbReference type="NCBI Taxonomy" id="654847"/>
    <lineage>
        <taxon>Bacteria</taxon>
        <taxon>Pseudomonadati</taxon>
        <taxon>Pseudomonadota</taxon>
        <taxon>Alphaproteobacteria</taxon>
        <taxon>Rhodospirillales</taxon>
        <taxon>Azospirillaceae</taxon>
        <taxon>Azospirillum</taxon>
    </lineage>
</organism>
<protein>
    <recommendedName>
        <fullName evidence="3 8">Cysteine desulfurase</fullName>
        <ecNumber evidence="3 8">2.8.1.7</ecNumber>
    </recommendedName>
</protein>
<dbReference type="Proteomes" id="UP001596166">
    <property type="component" value="Unassembled WGS sequence"/>
</dbReference>
<comment type="similarity">
    <text evidence="2 8">Belongs to the class-V pyridoxal-phosphate-dependent aminotransferase family. Csd subfamily.</text>
</comment>
<evidence type="ECO:0000256" key="7">
    <source>
        <dbReference type="RuleBase" id="RU004504"/>
    </source>
</evidence>
<dbReference type="InterPro" id="IPR020578">
    <property type="entry name" value="Aminotrans_V_PyrdxlP_BS"/>
</dbReference>
<evidence type="ECO:0000313" key="12">
    <source>
        <dbReference type="Proteomes" id="UP001596166"/>
    </source>
</evidence>
<proteinExistence type="inferred from homology"/>
<dbReference type="EMBL" id="JBHSLC010000041">
    <property type="protein sequence ID" value="MFC5357201.1"/>
    <property type="molecule type" value="Genomic_DNA"/>
</dbReference>
<dbReference type="InterPro" id="IPR000192">
    <property type="entry name" value="Aminotrans_V_dom"/>
</dbReference>
<dbReference type="PANTHER" id="PTHR43586:SF8">
    <property type="entry name" value="CYSTEINE DESULFURASE 1, CHLOROPLASTIC"/>
    <property type="match status" value="1"/>
</dbReference>
<evidence type="ECO:0000259" key="10">
    <source>
        <dbReference type="Pfam" id="PF00266"/>
    </source>
</evidence>
<feature type="domain" description="Aminotransferase class V" evidence="10">
    <location>
        <begin position="242"/>
        <end position="611"/>
    </location>
</feature>
<comment type="cofactor">
    <cofactor evidence="1 7">
        <name>pyridoxal 5'-phosphate</name>
        <dbReference type="ChEBI" id="CHEBI:597326"/>
    </cofactor>
</comment>
<evidence type="ECO:0000256" key="2">
    <source>
        <dbReference type="ARBA" id="ARBA00010447"/>
    </source>
</evidence>
<dbReference type="SUPFAM" id="SSF53383">
    <property type="entry name" value="PLP-dependent transferases"/>
    <property type="match status" value="1"/>
</dbReference>
<dbReference type="NCBIfam" id="NF041166">
    <property type="entry name" value="f2_encap_cargo1"/>
    <property type="match status" value="1"/>
</dbReference>
<accession>A0ABW0G9F9</accession>
<dbReference type="InterPro" id="IPR015424">
    <property type="entry name" value="PyrdxlP-dep_Trfase"/>
</dbReference>
<comment type="catalytic activity">
    <reaction evidence="6 8">
        <text>(sulfur carrier)-H + L-cysteine = (sulfur carrier)-SH + L-alanine</text>
        <dbReference type="Rhea" id="RHEA:43892"/>
        <dbReference type="Rhea" id="RHEA-COMP:14737"/>
        <dbReference type="Rhea" id="RHEA-COMP:14739"/>
        <dbReference type="ChEBI" id="CHEBI:29917"/>
        <dbReference type="ChEBI" id="CHEBI:35235"/>
        <dbReference type="ChEBI" id="CHEBI:57972"/>
        <dbReference type="ChEBI" id="CHEBI:64428"/>
        <dbReference type="EC" id="2.8.1.7"/>
    </reaction>
</comment>
<reference evidence="12" key="1">
    <citation type="journal article" date="2019" name="Int. J. Syst. Evol. Microbiol.">
        <title>The Global Catalogue of Microorganisms (GCM) 10K type strain sequencing project: providing services to taxonomists for standard genome sequencing and annotation.</title>
        <authorList>
            <consortium name="The Broad Institute Genomics Platform"/>
            <consortium name="The Broad Institute Genome Sequencing Center for Infectious Disease"/>
            <person name="Wu L."/>
            <person name="Ma J."/>
        </authorList>
    </citation>
    <scope>NUCLEOTIDE SEQUENCE [LARGE SCALE GENOMIC DNA]</scope>
    <source>
        <strain evidence="12">CCUG 58760</strain>
    </source>
</reference>
<dbReference type="RefSeq" id="WP_376996724.1">
    <property type="nucleotide sequence ID" value="NZ_JBHSLC010000041.1"/>
</dbReference>
<feature type="region of interest" description="Disordered" evidence="9">
    <location>
        <begin position="137"/>
        <end position="185"/>
    </location>
</feature>
<dbReference type="NCBIfam" id="TIGR01979">
    <property type="entry name" value="sufS"/>
    <property type="match status" value="1"/>
</dbReference>
<comment type="caution">
    <text evidence="11">The sequence shown here is derived from an EMBL/GenBank/DDBJ whole genome shotgun (WGS) entry which is preliminary data.</text>
</comment>
<sequence length="627" mass="64982">MTTPDAAAPTLPPSAAGFGGPESGLPDIGLDIGPDAGPDVALIARLANQFFQALPSGPAPAVAPPSGLSAAQAPGPLPAAPQPGPAANPSISPVPSPRPTAPAVPSAIGDGGLGTILHSLGGALSLVPPLPGAATVPSTPVSGAPPLPSGAPYFLDGGRDTAAGHGATRPSATPPSAAAPSAAPSAVPAAPGLLVEVGALSVQLRAEQVPDLPLPASPGFDPRAARRDFPILNQTVHGKPLIWLDNAATTQKPQAVIDRLARFYAEENSNIHRAAHALAARATDAYEEAREKARRFVGAADTGEIVFVRGATEAINLVAKAWGRQHIREGDEIVVTWLEHHANIVPWQQLCAETGARLRVVPVDEDGQIRLDEYARLLNPRTRLVSLTLVSNALGTVTPAAEMVAMARSAGAATLVDGAQAVSHMPVNVQALGCDFFVLSGHKMFGPTGIGLLYGRREVLEGMQPWQGGGNMIADVTFEKTVYQPAPMRFEAGTGNIADAVGLGAAIDYLERIGMPVIAAYEHSLLEYATAGLSTVPGLRLIGTAREKAGVLSFVLDGCRTEDVGRALDREGIAVRSGHHCAQPILRRFGVESTVRPSLAFYNTCEDLDALTAALHRIRHTLVRRGH</sequence>
<evidence type="ECO:0000256" key="5">
    <source>
        <dbReference type="ARBA" id="ARBA00022898"/>
    </source>
</evidence>